<reference evidence="13" key="1">
    <citation type="submission" date="2021-01" db="UniProtKB">
        <authorList>
            <consortium name="EnsemblPlants"/>
        </authorList>
    </citation>
    <scope>IDENTIFICATION</scope>
</reference>
<dbReference type="Gramene" id="Kaladp0030s0120.1.v1.1">
    <property type="protein sequence ID" value="Kaladp0030s0120.1.v1.1"/>
    <property type="gene ID" value="Kaladp0030s0120.v1.1"/>
</dbReference>
<protein>
    <recommendedName>
        <fullName evidence="15">Insulin-degrading enzyme-like 1, peroxisomal</fullName>
    </recommendedName>
</protein>
<dbReference type="GO" id="GO:0004222">
    <property type="term" value="F:metalloendopeptidase activity"/>
    <property type="evidence" value="ECO:0007669"/>
    <property type="project" value="InterPro"/>
</dbReference>
<evidence type="ECO:0000256" key="8">
    <source>
        <dbReference type="RuleBase" id="RU004447"/>
    </source>
</evidence>
<dbReference type="PROSITE" id="PS00143">
    <property type="entry name" value="INSULINASE"/>
    <property type="match status" value="1"/>
</dbReference>
<dbReference type="InterPro" id="IPR001431">
    <property type="entry name" value="Pept_M16_Zn_BS"/>
</dbReference>
<evidence type="ECO:0000256" key="6">
    <source>
        <dbReference type="ARBA" id="ARBA00022833"/>
    </source>
</evidence>
<dbReference type="GO" id="GO:0051603">
    <property type="term" value="P:proteolysis involved in protein catabolic process"/>
    <property type="evidence" value="ECO:0007669"/>
    <property type="project" value="TreeGrafter"/>
</dbReference>
<dbReference type="AlphaFoldDB" id="A0A7N0ZT22"/>
<dbReference type="InterPro" id="IPR011765">
    <property type="entry name" value="Pept_M16_N"/>
</dbReference>
<dbReference type="InterPro" id="IPR050626">
    <property type="entry name" value="Peptidase_M16"/>
</dbReference>
<dbReference type="Pfam" id="PF16187">
    <property type="entry name" value="Peptidase_M16_M"/>
    <property type="match status" value="1"/>
</dbReference>
<feature type="domain" description="Peptidase M16 N-terminal" evidence="9">
    <location>
        <begin position="31"/>
        <end position="165"/>
    </location>
</feature>
<proteinExistence type="inferred from homology"/>
<dbReference type="FunFam" id="3.30.830.10:FF:000004">
    <property type="entry name" value="Putative insulin-degrading enzyme"/>
    <property type="match status" value="1"/>
</dbReference>
<evidence type="ECO:0000256" key="4">
    <source>
        <dbReference type="ARBA" id="ARBA00022723"/>
    </source>
</evidence>
<evidence type="ECO:0000256" key="1">
    <source>
        <dbReference type="ARBA" id="ARBA00001947"/>
    </source>
</evidence>
<dbReference type="FunFam" id="3.30.830.10:FF:000028">
    <property type="entry name" value="Insulin-degrading enzyme-like 1 peroxisomal"/>
    <property type="match status" value="1"/>
</dbReference>
<dbReference type="Proteomes" id="UP000594263">
    <property type="component" value="Unplaced"/>
</dbReference>
<dbReference type="OMA" id="WIFDEMK"/>
<dbReference type="FunFam" id="3.30.830.10:FF:000003">
    <property type="entry name" value="Insulin-degrading enzyme"/>
    <property type="match status" value="1"/>
</dbReference>
<dbReference type="GO" id="GO:0005829">
    <property type="term" value="C:cytosol"/>
    <property type="evidence" value="ECO:0007669"/>
    <property type="project" value="TreeGrafter"/>
</dbReference>
<dbReference type="GO" id="GO:0046872">
    <property type="term" value="F:metal ion binding"/>
    <property type="evidence" value="ECO:0007669"/>
    <property type="project" value="UniProtKB-KW"/>
</dbReference>
<evidence type="ECO:0000256" key="7">
    <source>
        <dbReference type="ARBA" id="ARBA00023049"/>
    </source>
</evidence>
<evidence type="ECO:0000259" key="11">
    <source>
        <dbReference type="Pfam" id="PF16187"/>
    </source>
</evidence>
<dbReference type="Pfam" id="PF22456">
    <property type="entry name" value="PqqF-like_C_4"/>
    <property type="match status" value="1"/>
</dbReference>
<dbReference type="GO" id="GO:0043171">
    <property type="term" value="P:peptide catabolic process"/>
    <property type="evidence" value="ECO:0007669"/>
    <property type="project" value="TreeGrafter"/>
</dbReference>
<sequence length="967" mass="111141">MAAGAEKSEILKPRNDQRQYRRVVLRNALEVLLISDPDTDKAAASMDVGVGYFSDPDGLEGLAHFLEHMLFYASEKYPEEDTYSKYIAEHGGSTNAFTSSENTNYHFDVNTDCFEEALDRFAQFFIKPLMSADATMREIKAVDSENQKNLLSDSWRMNQLQKHLTAESHPYHKFSTGNLETLNVRPTEKGIDTRIELIKFYEENYSANLMHLVVYSKESLDKLQSLVESKFGEIRNIDRRQPTFPGVPCSSEHTQIVIKTVPIKEGHKLRAAWPITPSIHHYKEGPCRYLGHLIGHEGEGSLFHVLKTLGWASSLSAGEGEWSLDFSFFKVTIELTDAGHEHMQDIIALLFKYIGLLQDSGVCKWIFDELAAVCETKFHYQDKIPPIDYVVNIATNMRFYPPRDWLVESSLPSIFNAEVIQTQLNELTPNTVRLFWESKKFEGLVDMVEPWYGTTYSVEKISPSTIQQWMLSAPSVNLHLPAPNIFIPTDLSIKKSEEAKFPSLLRKSLSYNLWYKPDTLFKSPKAYVKIDFNCPYSSNSPEAEVLTDIFTRLLMDYLNEYAYYAQIAGLHYGVNLSDNGFQVTVTGYNHKLWILLETVINKIAEFEVNAERFLVIKEVVIKEYQNYKFQQPYQQAMYYCSLLLQDQTWPWMEQLEVLPHLDSSALSKFVPLMLSRTFLDCYVAGNIESSEAESMILHVEEVLFKGPKAICQTVFPSQRTTNRVVKLRRGMSYYYPVEGLNRDDENSSLVHYIQVHQDDFLMNVKLQLFALVAKQPAFHQLRSVEQLGYIVALLQRNDYGVRGVQFIIQSTAKGPKSIDLRVEEFLKSFEIKLYELSDDEFQSNVNALIDMKLEKHKNLKEECRFFWQEISHGTLKFDRRESEVAALRGLTKQELIDFFDKHIKNGTQLKKALSVRVYGKLHTSEYATDNNDDAAPANSMKIDDIFTFRRSQTLYGSLKGGYGLGKL</sequence>
<feature type="domain" description="Peptidase M16 C-terminal" evidence="10">
    <location>
        <begin position="194"/>
        <end position="370"/>
    </location>
</feature>
<evidence type="ECO:0000313" key="14">
    <source>
        <dbReference type="Proteomes" id="UP000594263"/>
    </source>
</evidence>
<dbReference type="InterPro" id="IPR032632">
    <property type="entry name" value="Peptidase_M16_M"/>
</dbReference>
<evidence type="ECO:0000256" key="2">
    <source>
        <dbReference type="ARBA" id="ARBA00007261"/>
    </source>
</evidence>
<keyword evidence="5" id="KW-0378">Hydrolase</keyword>
<evidence type="ECO:0000259" key="12">
    <source>
        <dbReference type="Pfam" id="PF22456"/>
    </source>
</evidence>
<dbReference type="SUPFAM" id="SSF63411">
    <property type="entry name" value="LuxS/MPP-like metallohydrolase"/>
    <property type="match status" value="4"/>
</dbReference>
<dbReference type="PANTHER" id="PTHR43690:SF18">
    <property type="entry name" value="INSULIN-DEGRADING ENZYME-RELATED"/>
    <property type="match status" value="1"/>
</dbReference>
<keyword evidence="7" id="KW-0482">Metalloprotease</keyword>
<dbReference type="Pfam" id="PF05193">
    <property type="entry name" value="Peptidase_M16_C"/>
    <property type="match status" value="1"/>
</dbReference>
<accession>A0A7N0ZT22</accession>
<comment type="similarity">
    <text evidence="2 8">Belongs to the peptidase M16 family.</text>
</comment>
<keyword evidence="14" id="KW-1185">Reference proteome</keyword>
<dbReference type="FunFam" id="3.30.830.10:FF:000005">
    <property type="entry name" value="nardilysin isoform X1"/>
    <property type="match status" value="1"/>
</dbReference>
<dbReference type="EnsemblPlants" id="Kaladp0030s0120.1.v1.1">
    <property type="protein sequence ID" value="Kaladp0030s0120.1.v1.1"/>
    <property type="gene ID" value="Kaladp0030s0120.v1.1"/>
</dbReference>
<keyword evidence="3" id="KW-0645">Protease</keyword>
<evidence type="ECO:0000259" key="10">
    <source>
        <dbReference type="Pfam" id="PF05193"/>
    </source>
</evidence>
<evidence type="ECO:0000259" key="9">
    <source>
        <dbReference type="Pfam" id="PF00675"/>
    </source>
</evidence>
<dbReference type="GO" id="GO:0005739">
    <property type="term" value="C:mitochondrion"/>
    <property type="evidence" value="ECO:0007669"/>
    <property type="project" value="TreeGrafter"/>
</dbReference>
<dbReference type="InterPro" id="IPR011249">
    <property type="entry name" value="Metalloenz_LuxS/M16"/>
</dbReference>
<feature type="domain" description="Peptidase M16 middle/third" evidence="11">
    <location>
        <begin position="378"/>
        <end position="656"/>
    </location>
</feature>
<name>A0A7N0ZT22_KALFE</name>
<dbReference type="Gene3D" id="3.30.830.10">
    <property type="entry name" value="Metalloenzyme, LuxS/M16 peptidase-like"/>
    <property type="match status" value="4"/>
</dbReference>
<feature type="domain" description="Coenzyme PQQ synthesis protein F-like C-terminal lobe" evidence="12">
    <location>
        <begin position="769"/>
        <end position="867"/>
    </location>
</feature>
<dbReference type="Pfam" id="PF00675">
    <property type="entry name" value="Peptidase_M16"/>
    <property type="match status" value="1"/>
</dbReference>
<dbReference type="InterPro" id="IPR007863">
    <property type="entry name" value="Peptidase_M16_C"/>
</dbReference>
<organism evidence="13 14">
    <name type="scientific">Kalanchoe fedtschenkoi</name>
    <name type="common">Lavender scallops</name>
    <name type="synonym">South American air plant</name>
    <dbReference type="NCBI Taxonomy" id="63787"/>
    <lineage>
        <taxon>Eukaryota</taxon>
        <taxon>Viridiplantae</taxon>
        <taxon>Streptophyta</taxon>
        <taxon>Embryophyta</taxon>
        <taxon>Tracheophyta</taxon>
        <taxon>Spermatophyta</taxon>
        <taxon>Magnoliopsida</taxon>
        <taxon>eudicotyledons</taxon>
        <taxon>Gunneridae</taxon>
        <taxon>Pentapetalae</taxon>
        <taxon>Saxifragales</taxon>
        <taxon>Crassulaceae</taxon>
        <taxon>Kalanchoe</taxon>
    </lineage>
</organism>
<evidence type="ECO:0000256" key="5">
    <source>
        <dbReference type="ARBA" id="ARBA00022801"/>
    </source>
</evidence>
<dbReference type="InterPro" id="IPR054734">
    <property type="entry name" value="PqqF-like_C_4"/>
</dbReference>
<evidence type="ECO:0008006" key="15">
    <source>
        <dbReference type="Google" id="ProtNLM"/>
    </source>
</evidence>
<dbReference type="PANTHER" id="PTHR43690">
    <property type="entry name" value="NARDILYSIN"/>
    <property type="match status" value="1"/>
</dbReference>
<keyword evidence="4" id="KW-0479">Metal-binding</keyword>
<evidence type="ECO:0000256" key="3">
    <source>
        <dbReference type="ARBA" id="ARBA00022670"/>
    </source>
</evidence>
<evidence type="ECO:0000313" key="13">
    <source>
        <dbReference type="EnsemblPlants" id="Kaladp0030s0120.1.v1.1"/>
    </source>
</evidence>
<comment type="cofactor">
    <cofactor evidence="1">
        <name>Zn(2+)</name>
        <dbReference type="ChEBI" id="CHEBI:29105"/>
    </cofactor>
</comment>
<keyword evidence="6" id="KW-0862">Zinc</keyword>